<protein>
    <submittedName>
        <fullName evidence="1">Hds1</fullName>
    </submittedName>
</protein>
<proteinExistence type="predicted"/>
<sequence length="76" mass="9022">MQDISVVYFLTLLLQRQLTTSTLKIEIMPVFFFKWGHPYLKVRSLRPKIGQSPARINLFFWWFCEGDTDCVTQAIH</sequence>
<dbReference type="EMBL" id="GBRH01239056">
    <property type="protein sequence ID" value="JAD58839.1"/>
    <property type="molecule type" value="Transcribed_RNA"/>
</dbReference>
<reference evidence="1" key="1">
    <citation type="submission" date="2014-09" db="EMBL/GenBank/DDBJ databases">
        <authorList>
            <person name="Magalhaes I.L.F."/>
            <person name="Oliveira U."/>
            <person name="Santos F.R."/>
            <person name="Vidigal T.H.D.A."/>
            <person name="Brescovit A.D."/>
            <person name="Santos A.J."/>
        </authorList>
    </citation>
    <scope>NUCLEOTIDE SEQUENCE</scope>
    <source>
        <tissue evidence="1">Shoot tissue taken approximately 20 cm above the soil surface</tissue>
    </source>
</reference>
<accession>A0A0A9B499</accession>
<organism evidence="1">
    <name type="scientific">Arundo donax</name>
    <name type="common">Giant reed</name>
    <name type="synonym">Donax arundinaceus</name>
    <dbReference type="NCBI Taxonomy" id="35708"/>
    <lineage>
        <taxon>Eukaryota</taxon>
        <taxon>Viridiplantae</taxon>
        <taxon>Streptophyta</taxon>
        <taxon>Embryophyta</taxon>
        <taxon>Tracheophyta</taxon>
        <taxon>Spermatophyta</taxon>
        <taxon>Magnoliopsida</taxon>
        <taxon>Liliopsida</taxon>
        <taxon>Poales</taxon>
        <taxon>Poaceae</taxon>
        <taxon>PACMAD clade</taxon>
        <taxon>Arundinoideae</taxon>
        <taxon>Arundineae</taxon>
        <taxon>Arundo</taxon>
    </lineage>
</organism>
<dbReference type="AlphaFoldDB" id="A0A0A9B499"/>
<name>A0A0A9B499_ARUDO</name>
<evidence type="ECO:0000313" key="1">
    <source>
        <dbReference type="EMBL" id="JAD58839.1"/>
    </source>
</evidence>
<reference evidence="1" key="2">
    <citation type="journal article" date="2015" name="Data Brief">
        <title>Shoot transcriptome of the giant reed, Arundo donax.</title>
        <authorList>
            <person name="Barrero R.A."/>
            <person name="Guerrero F.D."/>
            <person name="Moolhuijzen P."/>
            <person name="Goolsby J.A."/>
            <person name="Tidwell J."/>
            <person name="Bellgard S.E."/>
            <person name="Bellgard M.I."/>
        </authorList>
    </citation>
    <scope>NUCLEOTIDE SEQUENCE</scope>
    <source>
        <tissue evidence="1">Shoot tissue taken approximately 20 cm above the soil surface</tissue>
    </source>
</reference>